<dbReference type="InterPro" id="IPR025699">
    <property type="entry name" value="ABC2_memb-like"/>
</dbReference>
<dbReference type="PANTHER" id="PTHR41309:SF2">
    <property type="entry name" value="MEMBRANE PROTEIN"/>
    <property type="match status" value="1"/>
</dbReference>
<organism evidence="2 3">
    <name type="scientific">Candidatus Limousia pullorum</name>
    <dbReference type="NCBI Taxonomy" id="2840860"/>
    <lineage>
        <taxon>Bacteria</taxon>
        <taxon>Bacillati</taxon>
        <taxon>Bacillota</taxon>
        <taxon>Clostridia</taxon>
        <taxon>Eubacteriales</taxon>
        <taxon>Oscillospiraceae</taxon>
        <taxon>Oscillospiraceae incertae sedis</taxon>
        <taxon>Candidatus Limousia</taxon>
    </lineage>
</organism>
<dbReference type="EMBL" id="DVNG01000085">
    <property type="protein sequence ID" value="HIU50478.1"/>
    <property type="molecule type" value="Genomic_DNA"/>
</dbReference>
<keyword evidence="1" id="KW-0472">Membrane</keyword>
<name>A0A9D1LYW6_9FIRM</name>
<dbReference type="PANTHER" id="PTHR41309">
    <property type="entry name" value="MEMBRANE PROTEIN-RELATED"/>
    <property type="match status" value="1"/>
</dbReference>
<gene>
    <name evidence="2" type="ORF">IAD22_05645</name>
</gene>
<evidence type="ECO:0000313" key="3">
    <source>
        <dbReference type="Proteomes" id="UP000824118"/>
    </source>
</evidence>
<evidence type="ECO:0000313" key="2">
    <source>
        <dbReference type="EMBL" id="HIU50478.1"/>
    </source>
</evidence>
<accession>A0A9D1LYW6</accession>
<feature type="transmembrane region" description="Helical" evidence="1">
    <location>
        <begin position="117"/>
        <end position="137"/>
    </location>
</feature>
<reference evidence="2" key="2">
    <citation type="journal article" date="2021" name="PeerJ">
        <title>Extensive microbial diversity within the chicken gut microbiome revealed by metagenomics and culture.</title>
        <authorList>
            <person name="Gilroy R."/>
            <person name="Ravi A."/>
            <person name="Getino M."/>
            <person name="Pursley I."/>
            <person name="Horton D.L."/>
            <person name="Alikhan N.F."/>
            <person name="Baker D."/>
            <person name="Gharbi K."/>
            <person name="Hall N."/>
            <person name="Watson M."/>
            <person name="Adriaenssens E.M."/>
            <person name="Foster-Nyarko E."/>
            <person name="Jarju S."/>
            <person name="Secka A."/>
            <person name="Antonio M."/>
            <person name="Oren A."/>
            <person name="Chaudhuri R.R."/>
            <person name="La Ragione R."/>
            <person name="Hildebrand F."/>
            <person name="Pallen M.J."/>
        </authorList>
    </citation>
    <scope>NUCLEOTIDE SEQUENCE</scope>
    <source>
        <strain evidence="2">ChiGjej1B1-1684</strain>
    </source>
</reference>
<keyword evidence="1" id="KW-1133">Transmembrane helix</keyword>
<feature type="transmembrane region" description="Helical" evidence="1">
    <location>
        <begin position="189"/>
        <end position="209"/>
    </location>
</feature>
<evidence type="ECO:0000256" key="1">
    <source>
        <dbReference type="SAM" id="Phobius"/>
    </source>
</evidence>
<sequence>MKGLLIKDLKIILSNKSMFLVILVIMGMVAFTDVAISAFVTSYISILFTTLVVTTISYDDYDRCISFLMTLPVSRKDYVRGKYVFAVVAELCGILLSVVLNVAINMLKKGQVDFNELVFSCAVIFFMMLVFISILLPIQFKFGGEHGRVVLFAVVILSVAGAFGAIQLLEVFNLDLNWFLETVILGNAVMSTVISVLVVALLLCLSYAISNRIMKKREL</sequence>
<feature type="transmembrane region" description="Helical" evidence="1">
    <location>
        <begin position="36"/>
        <end position="58"/>
    </location>
</feature>
<dbReference type="Pfam" id="PF13346">
    <property type="entry name" value="ABC2_membrane_5"/>
    <property type="match status" value="1"/>
</dbReference>
<proteinExistence type="predicted"/>
<feature type="transmembrane region" description="Helical" evidence="1">
    <location>
        <begin position="149"/>
        <end position="169"/>
    </location>
</feature>
<protein>
    <submittedName>
        <fullName evidence="2">ABC-2 transporter permease</fullName>
    </submittedName>
</protein>
<feature type="transmembrane region" description="Helical" evidence="1">
    <location>
        <begin position="83"/>
        <end position="105"/>
    </location>
</feature>
<keyword evidence="1" id="KW-0812">Transmembrane</keyword>
<feature type="transmembrane region" description="Helical" evidence="1">
    <location>
        <begin position="12"/>
        <end position="30"/>
    </location>
</feature>
<dbReference type="AlphaFoldDB" id="A0A9D1LYW6"/>
<reference evidence="2" key="1">
    <citation type="submission" date="2020-10" db="EMBL/GenBank/DDBJ databases">
        <authorList>
            <person name="Gilroy R."/>
        </authorList>
    </citation>
    <scope>NUCLEOTIDE SEQUENCE</scope>
    <source>
        <strain evidence="2">ChiGjej1B1-1684</strain>
    </source>
</reference>
<dbReference type="Proteomes" id="UP000824118">
    <property type="component" value="Unassembled WGS sequence"/>
</dbReference>
<comment type="caution">
    <text evidence="2">The sequence shown here is derived from an EMBL/GenBank/DDBJ whole genome shotgun (WGS) entry which is preliminary data.</text>
</comment>